<evidence type="ECO:0000313" key="2">
    <source>
        <dbReference type="Proteomes" id="UP000886523"/>
    </source>
</evidence>
<proteinExistence type="predicted"/>
<dbReference type="Proteomes" id="UP000886523">
    <property type="component" value="Unassembled WGS sequence"/>
</dbReference>
<reference evidence="1" key="1">
    <citation type="journal article" date="2020" name="Nat. Commun.">
        <title>Large-scale genome sequencing of mycorrhizal fungi provides insights into the early evolution of symbiotic traits.</title>
        <authorList>
            <person name="Miyauchi S."/>
            <person name="Kiss E."/>
            <person name="Kuo A."/>
            <person name="Drula E."/>
            <person name="Kohler A."/>
            <person name="Sanchez-Garcia M."/>
            <person name="Morin E."/>
            <person name="Andreopoulos B."/>
            <person name="Barry K.W."/>
            <person name="Bonito G."/>
            <person name="Buee M."/>
            <person name="Carver A."/>
            <person name="Chen C."/>
            <person name="Cichocki N."/>
            <person name="Clum A."/>
            <person name="Culley D."/>
            <person name="Crous P.W."/>
            <person name="Fauchery L."/>
            <person name="Girlanda M."/>
            <person name="Hayes R.D."/>
            <person name="Keri Z."/>
            <person name="LaButti K."/>
            <person name="Lipzen A."/>
            <person name="Lombard V."/>
            <person name="Magnuson J."/>
            <person name="Maillard F."/>
            <person name="Murat C."/>
            <person name="Nolan M."/>
            <person name="Ohm R.A."/>
            <person name="Pangilinan J."/>
            <person name="Pereira M.F."/>
            <person name="Perotto S."/>
            <person name="Peter M."/>
            <person name="Pfister S."/>
            <person name="Riley R."/>
            <person name="Sitrit Y."/>
            <person name="Stielow J.B."/>
            <person name="Szollosi G."/>
            <person name="Zifcakova L."/>
            <person name="Stursova M."/>
            <person name="Spatafora J.W."/>
            <person name="Tedersoo L."/>
            <person name="Vaario L.M."/>
            <person name="Yamada A."/>
            <person name="Yan M."/>
            <person name="Wang P."/>
            <person name="Xu J."/>
            <person name="Bruns T."/>
            <person name="Baldrian P."/>
            <person name="Vilgalys R."/>
            <person name="Dunand C."/>
            <person name="Henrissat B."/>
            <person name="Grigoriev I.V."/>
            <person name="Hibbett D."/>
            <person name="Nagy L.G."/>
            <person name="Martin F.M."/>
        </authorList>
    </citation>
    <scope>NUCLEOTIDE SEQUENCE</scope>
    <source>
        <strain evidence="1">UP504</strain>
    </source>
</reference>
<keyword evidence="2" id="KW-1185">Reference proteome</keyword>
<dbReference type="PROSITE" id="PS51257">
    <property type="entry name" value="PROKAR_LIPOPROTEIN"/>
    <property type="match status" value="1"/>
</dbReference>
<sequence>MQRNDCLKAPLRPIETRVFVIPASSAYIWGVSACKQFMKFIHTQILKQWLIQPILSTFARVRQNGSSSSPVMVCGSWSRDLFVQLFAPAFSA</sequence>
<dbReference type="EMBL" id="MU128958">
    <property type="protein sequence ID" value="KAF9514691.1"/>
    <property type="molecule type" value="Genomic_DNA"/>
</dbReference>
<comment type="caution">
    <text evidence="1">The sequence shown here is derived from an EMBL/GenBank/DDBJ whole genome shotgun (WGS) entry which is preliminary data.</text>
</comment>
<dbReference type="AlphaFoldDB" id="A0A9P6AZ57"/>
<accession>A0A9P6AZ57</accession>
<name>A0A9P6AZ57_9AGAM</name>
<evidence type="ECO:0000313" key="1">
    <source>
        <dbReference type="EMBL" id="KAF9514691.1"/>
    </source>
</evidence>
<gene>
    <name evidence="1" type="ORF">BS47DRAFT_856851</name>
</gene>
<organism evidence="1 2">
    <name type="scientific">Hydnum rufescens UP504</name>
    <dbReference type="NCBI Taxonomy" id="1448309"/>
    <lineage>
        <taxon>Eukaryota</taxon>
        <taxon>Fungi</taxon>
        <taxon>Dikarya</taxon>
        <taxon>Basidiomycota</taxon>
        <taxon>Agaricomycotina</taxon>
        <taxon>Agaricomycetes</taxon>
        <taxon>Cantharellales</taxon>
        <taxon>Hydnaceae</taxon>
        <taxon>Hydnum</taxon>
    </lineage>
</organism>
<protein>
    <submittedName>
        <fullName evidence="1">Uncharacterized protein</fullName>
    </submittedName>
</protein>